<dbReference type="AlphaFoldDB" id="A0A0F9LQI4"/>
<comment type="caution">
    <text evidence="1">The sequence shown here is derived from an EMBL/GenBank/DDBJ whole genome shotgun (WGS) entry which is preliminary data.</text>
</comment>
<proteinExistence type="predicted"/>
<protein>
    <submittedName>
        <fullName evidence="1">Uncharacterized protein</fullName>
    </submittedName>
</protein>
<name>A0A0F9LQI4_9ZZZZ</name>
<accession>A0A0F9LQI4</accession>
<evidence type="ECO:0000313" key="1">
    <source>
        <dbReference type="EMBL" id="KKM66670.1"/>
    </source>
</evidence>
<reference evidence="1" key="1">
    <citation type="journal article" date="2015" name="Nature">
        <title>Complex archaea that bridge the gap between prokaryotes and eukaryotes.</title>
        <authorList>
            <person name="Spang A."/>
            <person name="Saw J.H."/>
            <person name="Jorgensen S.L."/>
            <person name="Zaremba-Niedzwiedzka K."/>
            <person name="Martijn J."/>
            <person name="Lind A.E."/>
            <person name="van Eijk R."/>
            <person name="Schleper C."/>
            <person name="Guy L."/>
            <person name="Ettema T.J."/>
        </authorList>
    </citation>
    <scope>NUCLEOTIDE SEQUENCE</scope>
</reference>
<dbReference type="EMBL" id="LAZR01010485">
    <property type="protein sequence ID" value="KKM66670.1"/>
    <property type="molecule type" value="Genomic_DNA"/>
</dbReference>
<gene>
    <name evidence="1" type="ORF">LCGC14_1478850</name>
</gene>
<sequence length="74" mass="8896">MRELAYFKEIKSKITDFKRIQDIDFYIILFCIDLTNKGNERILKILFSDLKELSEPKFLFIPPEESVSFFKDLN</sequence>
<organism evidence="1">
    <name type="scientific">marine sediment metagenome</name>
    <dbReference type="NCBI Taxonomy" id="412755"/>
    <lineage>
        <taxon>unclassified sequences</taxon>
        <taxon>metagenomes</taxon>
        <taxon>ecological metagenomes</taxon>
    </lineage>
</organism>